<name>A0A512HSE2_9ACTN</name>
<gene>
    <name evidence="4" type="ORF">AFL01nite_07100</name>
</gene>
<keyword evidence="2" id="KW-0472">Membrane</keyword>
<evidence type="ECO:0000259" key="3">
    <source>
        <dbReference type="Pfam" id="PF01757"/>
    </source>
</evidence>
<feature type="domain" description="Acyltransferase 3" evidence="3">
    <location>
        <begin position="21"/>
        <end position="321"/>
    </location>
</feature>
<feature type="transmembrane region" description="Helical" evidence="2">
    <location>
        <begin position="115"/>
        <end position="134"/>
    </location>
</feature>
<feature type="transmembrane region" description="Helical" evidence="2">
    <location>
        <begin position="195"/>
        <end position="215"/>
    </location>
</feature>
<organism evidence="4 5">
    <name type="scientific">Aeromicrobium flavum</name>
    <dbReference type="NCBI Taxonomy" id="416568"/>
    <lineage>
        <taxon>Bacteria</taxon>
        <taxon>Bacillati</taxon>
        <taxon>Actinomycetota</taxon>
        <taxon>Actinomycetes</taxon>
        <taxon>Propionibacteriales</taxon>
        <taxon>Nocardioidaceae</taxon>
        <taxon>Aeromicrobium</taxon>
    </lineage>
</organism>
<feature type="transmembrane region" description="Helical" evidence="2">
    <location>
        <begin position="84"/>
        <end position="103"/>
    </location>
</feature>
<feature type="transmembrane region" description="Helical" evidence="2">
    <location>
        <begin position="165"/>
        <end position="183"/>
    </location>
</feature>
<feature type="transmembrane region" description="Helical" evidence="2">
    <location>
        <begin position="52"/>
        <end position="72"/>
    </location>
</feature>
<feature type="transmembrane region" description="Helical" evidence="2">
    <location>
        <begin position="281"/>
        <end position="301"/>
    </location>
</feature>
<dbReference type="InterPro" id="IPR052734">
    <property type="entry name" value="Nod_factor_acetyltransferase"/>
</dbReference>
<dbReference type="EMBL" id="BJZQ01000002">
    <property type="protein sequence ID" value="GEO88383.1"/>
    <property type="molecule type" value="Genomic_DNA"/>
</dbReference>
<feature type="transmembrane region" description="Helical" evidence="2">
    <location>
        <begin position="141"/>
        <end position="159"/>
    </location>
</feature>
<dbReference type="PANTHER" id="PTHR37312:SF1">
    <property type="entry name" value="MEMBRANE-BOUND ACYLTRANSFERASE YKRP-RELATED"/>
    <property type="match status" value="1"/>
</dbReference>
<feature type="region of interest" description="Disordered" evidence="1">
    <location>
        <begin position="353"/>
        <end position="386"/>
    </location>
</feature>
<feature type="compositionally biased region" description="Basic and acidic residues" evidence="1">
    <location>
        <begin position="353"/>
        <end position="373"/>
    </location>
</feature>
<dbReference type="InterPro" id="IPR002656">
    <property type="entry name" value="Acyl_transf_3_dom"/>
</dbReference>
<feature type="transmembrane region" description="Helical" evidence="2">
    <location>
        <begin position="307"/>
        <end position="327"/>
    </location>
</feature>
<dbReference type="GO" id="GO:0016747">
    <property type="term" value="F:acyltransferase activity, transferring groups other than amino-acyl groups"/>
    <property type="evidence" value="ECO:0007669"/>
    <property type="project" value="InterPro"/>
</dbReference>
<dbReference type="AlphaFoldDB" id="A0A512HSE2"/>
<evidence type="ECO:0000313" key="5">
    <source>
        <dbReference type="Proteomes" id="UP000321769"/>
    </source>
</evidence>
<evidence type="ECO:0000256" key="1">
    <source>
        <dbReference type="SAM" id="MobiDB-lite"/>
    </source>
</evidence>
<dbReference type="Pfam" id="PF01757">
    <property type="entry name" value="Acyl_transf_3"/>
    <property type="match status" value="1"/>
</dbReference>
<keyword evidence="2" id="KW-1133">Transmembrane helix</keyword>
<comment type="caution">
    <text evidence="4">The sequence shown here is derived from an EMBL/GenBank/DDBJ whole genome shotgun (WGS) entry which is preliminary data.</text>
</comment>
<proteinExistence type="predicted"/>
<accession>A0A512HSE2</accession>
<reference evidence="4 5" key="1">
    <citation type="submission" date="2019-07" db="EMBL/GenBank/DDBJ databases">
        <title>Whole genome shotgun sequence of Aeromicrobium flavum NBRC 107625.</title>
        <authorList>
            <person name="Hosoyama A."/>
            <person name="Uohara A."/>
            <person name="Ohji S."/>
            <person name="Ichikawa N."/>
        </authorList>
    </citation>
    <scope>NUCLEOTIDE SEQUENCE [LARGE SCALE GENOMIC DNA]</scope>
    <source>
        <strain evidence="4 5">NBRC 107625</strain>
    </source>
</reference>
<evidence type="ECO:0000256" key="2">
    <source>
        <dbReference type="SAM" id="Phobius"/>
    </source>
</evidence>
<feature type="transmembrane region" description="Helical" evidence="2">
    <location>
        <begin position="245"/>
        <end position="269"/>
    </location>
</feature>
<sequence>MPMSRLDPLPVSTSTPKERVAYLDNARYWVMLLVVIGHSLTELVVMDSARGVYTWIYAFHMPFFVLISGYTARHYVGDFRQIRRIVSTLIVPYLIVETGLQLITRHYDGEPEHWMILSPQWLGWFLAALFIWRLTTPIWRALKYPITTAVLISLLAGLIEIPNVLALPKVLGLLPFYVIGLHFDRDMFLRLGRLPVRVASVVLLVGTFVVCQLYAGDWAQERPTTTWLLWKARYDELDSGPVEGVLIRAMLMVIALALTLAALSLVPRARSWTTTLGGRTFYCYLLHGFVILGLDRHFGLWEQIEPYGARAVLGCIVVALIVANLLMTQPVATVFRPVFEPRLTWMFRDPQEDTYHSQGEHPDVWDRGVERRLPPPSNHRHIGRLL</sequence>
<dbReference type="PANTHER" id="PTHR37312">
    <property type="entry name" value="MEMBRANE-BOUND ACYLTRANSFERASE YKRP-RELATED"/>
    <property type="match status" value="1"/>
</dbReference>
<dbReference type="Proteomes" id="UP000321769">
    <property type="component" value="Unassembled WGS sequence"/>
</dbReference>
<keyword evidence="2" id="KW-0812">Transmembrane</keyword>
<keyword evidence="5" id="KW-1185">Reference proteome</keyword>
<protein>
    <submittedName>
        <fullName evidence="4">Membrane protein</fullName>
    </submittedName>
</protein>
<evidence type="ECO:0000313" key="4">
    <source>
        <dbReference type="EMBL" id="GEO88383.1"/>
    </source>
</evidence>